<feature type="domain" description="Glycoside hydrolase family 65 central catalytic" evidence="2">
    <location>
        <begin position="282"/>
        <end position="445"/>
    </location>
</feature>
<evidence type="ECO:0000256" key="1">
    <source>
        <dbReference type="ARBA" id="ARBA00006768"/>
    </source>
</evidence>
<evidence type="ECO:0000259" key="2">
    <source>
        <dbReference type="Pfam" id="PF03632"/>
    </source>
</evidence>
<dbReference type="GO" id="GO:0005975">
    <property type="term" value="P:carbohydrate metabolic process"/>
    <property type="evidence" value="ECO:0007669"/>
    <property type="project" value="InterPro"/>
</dbReference>
<reference evidence="3" key="2">
    <citation type="submission" date="2004-02" db="EMBL/GenBank/DDBJ databases">
        <authorList>
            <consortium name="Genoscope"/>
            <consortium name="Whitehead Institute Centre for Genome Research"/>
        </authorList>
    </citation>
    <scope>NUCLEOTIDE SEQUENCE</scope>
</reference>
<dbReference type="OrthoDB" id="200349at2759"/>
<protein>
    <submittedName>
        <fullName evidence="3">(spotted green pufferfish) hypothetical protein</fullName>
    </submittedName>
</protein>
<dbReference type="Gene3D" id="1.50.10.10">
    <property type="match status" value="1"/>
</dbReference>
<reference evidence="3" key="1">
    <citation type="journal article" date="2004" name="Nature">
        <title>Genome duplication in the teleost fish Tetraodon nigroviridis reveals the early vertebrate proto-karyotype.</title>
        <authorList>
            <person name="Jaillon O."/>
            <person name="Aury J.-M."/>
            <person name="Brunet F."/>
            <person name="Petit J.-L."/>
            <person name="Stange-Thomann N."/>
            <person name="Mauceli E."/>
            <person name="Bouneau L."/>
            <person name="Fischer C."/>
            <person name="Ozouf-Costaz C."/>
            <person name="Bernot A."/>
            <person name="Nicaud S."/>
            <person name="Jaffe D."/>
            <person name="Fisher S."/>
            <person name="Lutfalla G."/>
            <person name="Dossat C."/>
            <person name="Segurens B."/>
            <person name="Dasilva C."/>
            <person name="Salanoubat M."/>
            <person name="Levy M."/>
            <person name="Boudet N."/>
            <person name="Castellano S."/>
            <person name="Anthouard V."/>
            <person name="Jubin C."/>
            <person name="Castelli V."/>
            <person name="Katinka M."/>
            <person name="Vacherie B."/>
            <person name="Biemont C."/>
            <person name="Skalli Z."/>
            <person name="Cattolico L."/>
            <person name="Poulain J."/>
            <person name="De Berardinis V."/>
            <person name="Cruaud C."/>
            <person name="Duprat S."/>
            <person name="Brottier P."/>
            <person name="Coutanceau J.-P."/>
            <person name="Gouzy J."/>
            <person name="Parra G."/>
            <person name="Lardier G."/>
            <person name="Chapple C."/>
            <person name="McKernan K.J."/>
            <person name="McEwan P."/>
            <person name="Bosak S."/>
            <person name="Kellis M."/>
            <person name="Volff J.-N."/>
            <person name="Guigo R."/>
            <person name="Zody M.C."/>
            <person name="Mesirov J."/>
            <person name="Lindblad-Toh K."/>
            <person name="Birren B."/>
            <person name="Nusbaum C."/>
            <person name="Kahn D."/>
            <person name="Robinson-Rechavi M."/>
            <person name="Laudet V."/>
            <person name="Schachter V."/>
            <person name="Quetier F."/>
            <person name="Saurin W."/>
            <person name="Scarpelli C."/>
            <person name="Wincker P."/>
            <person name="Lander E.S."/>
            <person name="Weissenbach J."/>
            <person name="Roest Crollius H."/>
        </authorList>
    </citation>
    <scope>NUCLEOTIDE SEQUENCE [LARGE SCALE GENOMIC DNA]</scope>
</reference>
<dbReference type="GO" id="GO:0047402">
    <property type="term" value="F:protein-glucosylgalactosylhydroxylysine glucosidase activity"/>
    <property type="evidence" value="ECO:0007669"/>
    <property type="project" value="TreeGrafter"/>
</dbReference>
<sequence>MSRDSDLYVFSADSLPADPRFLPPLANGLLGWRVYDGVMHMGGVYNGEGGRCHRADVPCPLAVEVKLEEPVQQEYALDARSGVFTHTLTTPSGTVSQTLYSHRCYPNLMVMEVLMVRHVTSEEPFTVEMVSSFAPQSKDIQFQFGPDYKGGRYIHGSTKSAEVPGGPCPAVHLIWMPVPSSLTLPPGQSQGRWGFLVAAADCSETAEGAFDKGLSQMAAGNLRPSHNKAWAELWLQSSVEVLGSERLSRALIGCMFYLLSALPSIHHTSGSFGGISPGGLSNGGDGQDYWGHVFWDQDIWMYPGIALFYPELARALLKYRVGTIEGAKYNAQKQGHKGLKFPWESAVSGREVCPDDVYGQQEIHINGDVALAFQNYLYLTQDLSVFREAGGAQLVYGVADYWVSRVKWNPEDQKYHLLGVMPPDEFYRNVNNSVYTNVVAKFRLGSSHRFSL</sequence>
<comment type="similarity">
    <text evidence="1">Belongs to the glycosyl hydrolase 65 family.</text>
</comment>
<accession>Q4RS52</accession>
<dbReference type="PANTHER" id="PTHR11051">
    <property type="entry name" value="GLYCOSYL HYDROLASE-RELATED"/>
    <property type="match status" value="1"/>
</dbReference>
<comment type="caution">
    <text evidence="3">The sequence shown here is derived from an EMBL/GenBank/DDBJ whole genome shotgun (WGS) entry which is preliminary data.</text>
</comment>
<dbReference type="InterPro" id="IPR005195">
    <property type="entry name" value="Glyco_hydro_65_M"/>
</dbReference>
<gene>
    <name evidence="3" type="ORF">GSTENG00029865001</name>
</gene>
<dbReference type="InterPro" id="IPR008928">
    <property type="entry name" value="6-hairpin_glycosidase_sf"/>
</dbReference>
<dbReference type="InterPro" id="IPR012341">
    <property type="entry name" value="6hp_glycosidase-like_sf"/>
</dbReference>
<proteinExistence type="inferred from homology"/>
<dbReference type="PANTHER" id="PTHR11051:SF8">
    <property type="entry name" value="PROTEIN-GLUCOSYLGALACTOSYLHYDROXYLYSINE GLUCOSIDASE"/>
    <property type="match status" value="1"/>
</dbReference>
<dbReference type="GO" id="GO:0005829">
    <property type="term" value="C:cytosol"/>
    <property type="evidence" value="ECO:0007669"/>
    <property type="project" value="TreeGrafter"/>
</dbReference>
<dbReference type="Pfam" id="PF03632">
    <property type="entry name" value="Glyco_hydro_65m"/>
    <property type="match status" value="1"/>
</dbReference>
<dbReference type="SUPFAM" id="SSF48208">
    <property type="entry name" value="Six-hairpin glycosidases"/>
    <property type="match status" value="1"/>
</dbReference>
<organism evidence="3">
    <name type="scientific">Tetraodon nigroviridis</name>
    <name type="common">Spotted green pufferfish</name>
    <name type="synonym">Chelonodon nigroviridis</name>
    <dbReference type="NCBI Taxonomy" id="99883"/>
    <lineage>
        <taxon>Eukaryota</taxon>
        <taxon>Metazoa</taxon>
        <taxon>Chordata</taxon>
        <taxon>Craniata</taxon>
        <taxon>Vertebrata</taxon>
        <taxon>Euteleostomi</taxon>
        <taxon>Actinopterygii</taxon>
        <taxon>Neopterygii</taxon>
        <taxon>Teleostei</taxon>
        <taxon>Neoteleostei</taxon>
        <taxon>Acanthomorphata</taxon>
        <taxon>Eupercaria</taxon>
        <taxon>Tetraodontiformes</taxon>
        <taxon>Tetradontoidea</taxon>
        <taxon>Tetraodontidae</taxon>
        <taxon>Tetraodon</taxon>
    </lineage>
</organism>
<dbReference type="EMBL" id="CAAE01015000">
    <property type="protein sequence ID" value="CAG08780.1"/>
    <property type="molecule type" value="Genomic_DNA"/>
</dbReference>
<dbReference type="AlphaFoldDB" id="Q4RS52"/>
<dbReference type="KEGG" id="tng:GSTEN00029865G001"/>
<name>Q4RS52_TETNG</name>
<evidence type="ECO:0000313" key="3">
    <source>
        <dbReference type="EMBL" id="CAG08780.1"/>
    </source>
</evidence>